<dbReference type="InterPro" id="IPR036908">
    <property type="entry name" value="RlpA-like_sf"/>
</dbReference>
<feature type="compositionally biased region" description="Low complexity" evidence="2">
    <location>
        <begin position="197"/>
        <end position="221"/>
    </location>
</feature>
<dbReference type="Pfam" id="PF22514">
    <property type="entry name" value="EXPB1_D1"/>
    <property type="match status" value="1"/>
</dbReference>
<dbReference type="SUPFAM" id="SSF57180">
    <property type="entry name" value="Cellulose-binding domain"/>
    <property type="match status" value="1"/>
</dbReference>
<dbReference type="InterPro" id="IPR007112">
    <property type="entry name" value="Expansin/allergen_DPBB_dom"/>
</dbReference>
<organism evidence="6">
    <name type="scientific">Talaromyces marneffei PM1</name>
    <dbReference type="NCBI Taxonomy" id="1077442"/>
    <lineage>
        <taxon>Eukaryota</taxon>
        <taxon>Fungi</taxon>
        <taxon>Dikarya</taxon>
        <taxon>Ascomycota</taxon>
        <taxon>Pezizomycotina</taxon>
        <taxon>Eurotiomycetes</taxon>
        <taxon>Eurotiomycetidae</taxon>
        <taxon>Eurotiales</taxon>
        <taxon>Trichocomaceae</taxon>
        <taxon>Talaromyces</taxon>
        <taxon>Talaromyces sect. Talaromyces</taxon>
    </lineage>
</organism>
<accession>A0A093UY31</accession>
<reference evidence="6" key="1">
    <citation type="journal article" date="2014" name="PLoS Genet.">
        <title>Signature Gene Expression Reveals Novel Clues to the Molecular Mechanisms of Dimorphic Transition in Penicillium marneffei.</title>
        <authorList>
            <person name="Yang E."/>
            <person name="Wang G."/>
            <person name="Cai J."/>
            <person name="Woo P.C."/>
            <person name="Lau S.K."/>
            <person name="Yuen K.-Y."/>
            <person name="Chow W.-N."/>
            <person name="Lin X."/>
        </authorList>
    </citation>
    <scope>NUCLEOTIDE SEQUENCE [LARGE SCALE GENOMIC DNA]</scope>
    <source>
        <strain evidence="6">PM1</strain>
    </source>
</reference>
<dbReference type="GO" id="GO:0005975">
    <property type="term" value="P:carbohydrate metabolic process"/>
    <property type="evidence" value="ECO:0007669"/>
    <property type="project" value="InterPro"/>
</dbReference>
<dbReference type="InterPro" id="IPR035971">
    <property type="entry name" value="CBD_sf"/>
</dbReference>
<dbReference type="PROSITE" id="PS51164">
    <property type="entry name" value="CBM1_2"/>
    <property type="match status" value="1"/>
</dbReference>
<evidence type="ECO:0000313" key="6">
    <source>
        <dbReference type="EMBL" id="KFX45192.1"/>
    </source>
</evidence>
<gene>
    <name evidence="6" type="ORF">GQ26_0240480</name>
</gene>
<feature type="domain" description="Expansin-like EG45" evidence="4">
    <location>
        <begin position="79"/>
        <end position="143"/>
    </location>
</feature>
<dbReference type="EMBL" id="JPOX01000024">
    <property type="protein sequence ID" value="KFX45192.1"/>
    <property type="molecule type" value="Genomic_DNA"/>
</dbReference>
<dbReference type="GO" id="GO:0005576">
    <property type="term" value="C:extracellular region"/>
    <property type="evidence" value="ECO:0007669"/>
    <property type="project" value="InterPro"/>
</dbReference>
<dbReference type="PROSITE" id="PS00562">
    <property type="entry name" value="CBM1_1"/>
    <property type="match status" value="1"/>
</dbReference>
<dbReference type="Gene3D" id="2.40.40.10">
    <property type="entry name" value="RlpA-like domain"/>
    <property type="match status" value="1"/>
</dbReference>
<dbReference type="HOGENOM" id="CLU_070865_0_0_1"/>
<dbReference type="InterPro" id="IPR000254">
    <property type="entry name" value="CBD"/>
</dbReference>
<feature type="chain" id="PRO_5001892120" evidence="3">
    <location>
        <begin position="19"/>
        <end position="259"/>
    </location>
</feature>
<dbReference type="SUPFAM" id="SSF50685">
    <property type="entry name" value="Barwin-like endoglucanases"/>
    <property type="match status" value="1"/>
</dbReference>
<dbReference type="Pfam" id="PF00734">
    <property type="entry name" value="CBM_1"/>
    <property type="match status" value="1"/>
</dbReference>
<sequence length="259" mass="26147">MKLGYLALLPALVGTACAYLATTTASNLFCDSANIPADKGKSATMTDRRALVALGISSGVYTAAGSQAFFDTAGATWCGAGCGKCYNLTSTGNPPCNGCGAGGAAGKSIIVMVTNLCPYNGNQQWCPEVGSTNQYGYSYHFDIMAQSEIFGDNVVVNFEPVACPGQATSDWETCVCHGQTATDVTPAGLTNGGGSGSSSATSSTYTSTTSLPSTSTSTSAGATQTVYGQCGGSGWTGATTCAAGSTCHQANQWYSQCLP</sequence>
<dbReference type="PROSITE" id="PS51257">
    <property type="entry name" value="PROKAR_LIPOPROTEIN"/>
    <property type="match status" value="1"/>
</dbReference>
<dbReference type="SMART" id="SM00236">
    <property type="entry name" value="fCBD"/>
    <property type="match status" value="1"/>
</dbReference>
<comment type="caution">
    <text evidence="6">The sequence shown here is derived from an EMBL/GenBank/DDBJ whole genome shotgun (WGS) entry which is preliminary data.</text>
</comment>
<feature type="region of interest" description="Disordered" evidence="2">
    <location>
        <begin position="187"/>
        <end position="221"/>
    </location>
</feature>
<evidence type="ECO:0000259" key="4">
    <source>
        <dbReference type="PROSITE" id="PS50842"/>
    </source>
</evidence>
<keyword evidence="1 3" id="KW-0732">Signal</keyword>
<name>A0A093UY31_TALMA</name>
<dbReference type="CDD" id="cd22278">
    <property type="entry name" value="DPBB_GH45_endoglucanase"/>
    <property type="match status" value="1"/>
</dbReference>
<dbReference type="AlphaFoldDB" id="A0A093UY31"/>
<evidence type="ECO:0000256" key="3">
    <source>
        <dbReference type="SAM" id="SignalP"/>
    </source>
</evidence>
<dbReference type="PROSITE" id="PS50842">
    <property type="entry name" value="EXPANSIN_EG45"/>
    <property type="match status" value="1"/>
</dbReference>
<evidence type="ECO:0000256" key="1">
    <source>
        <dbReference type="ARBA" id="ARBA00022729"/>
    </source>
</evidence>
<evidence type="ECO:0000259" key="5">
    <source>
        <dbReference type="PROSITE" id="PS51164"/>
    </source>
</evidence>
<feature type="signal peptide" evidence="3">
    <location>
        <begin position="1"/>
        <end position="18"/>
    </location>
</feature>
<evidence type="ECO:0000256" key="2">
    <source>
        <dbReference type="SAM" id="MobiDB-lite"/>
    </source>
</evidence>
<proteinExistence type="predicted"/>
<protein>
    <submittedName>
        <fullName evidence="6">Endoglucanase-5</fullName>
    </submittedName>
</protein>
<feature type="domain" description="CBM1" evidence="5">
    <location>
        <begin position="222"/>
        <end position="258"/>
    </location>
</feature>
<dbReference type="GO" id="GO:0030248">
    <property type="term" value="F:cellulose binding"/>
    <property type="evidence" value="ECO:0007669"/>
    <property type="project" value="InterPro"/>
</dbReference>